<dbReference type="RefSeq" id="WP_148568462.1">
    <property type="nucleotide sequence ID" value="NZ_RXYA01000018.1"/>
</dbReference>
<sequence length="173" mass="18802">MGTFIFIIIVIVGLIVLSSVMESNRRKKFNIPGKGKKIRYYEGYNKPLQRKIYYWSDGKNICFCNSKSQTGDPLRITIPKSDIIGFAQIGDLTTSTSVKGGGTSLSGAAGGALLFGPVGAIVGGRKKVKSTTTTKDTRQVVLNFKEDGVEKAMLLDNLIYKDLTLSCAGKLIR</sequence>
<keyword evidence="2" id="KW-1185">Reference proteome</keyword>
<organism evidence="1 2">
    <name type="scientific">Acetobacterium paludosum</name>
    <dbReference type="NCBI Taxonomy" id="52693"/>
    <lineage>
        <taxon>Bacteria</taxon>
        <taxon>Bacillati</taxon>
        <taxon>Bacillota</taxon>
        <taxon>Clostridia</taxon>
        <taxon>Eubacteriales</taxon>
        <taxon>Eubacteriaceae</taxon>
        <taxon>Acetobacterium</taxon>
    </lineage>
</organism>
<dbReference type="Proteomes" id="UP000616595">
    <property type="component" value="Unassembled WGS sequence"/>
</dbReference>
<accession>A0A923HVU3</accession>
<evidence type="ECO:0000313" key="1">
    <source>
        <dbReference type="EMBL" id="MBC3889463.1"/>
    </source>
</evidence>
<dbReference type="EMBL" id="WJBD01000019">
    <property type="protein sequence ID" value="MBC3889463.1"/>
    <property type="molecule type" value="Genomic_DNA"/>
</dbReference>
<dbReference type="AlphaFoldDB" id="A0A923HVU3"/>
<comment type="caution">
    <text evidence="1">The sequence shown here is derived from an EMBL/GenBank/DDBJ whole genome shotgun (WGS) entry which is preliminary data.</text>
</comment>
<name>A0A923HVU3_9FIRM</name>
<reference evidence="1" key="2">
    <citation type="submission" date="2020-10" db="EMBL/GenBank/DDBJ databases">
        <title>Comparative genomics of the Acetobacterium genus.</title>
        <authorList>
            <person name="Marshall C."/>
            <person name="May H."/>
            <person name="Norman S."/>
        </authorList>
    </citation>
    <scope>NUCLEOTIDE SEQUENCE</scope>
    <source>
        <strain evidence="1">DER-2019</strain>
    </source>
</reference>
<reference evidence="1" key="1">
    <citation type="submission" date="2019-10" db="EMBL/GenBank/DDBJ databases">
        <authorList>
            <person name="Ross D.E."/>
            <person name="Gulliver D."/>
        </authorList>
    </citation>
    <scope>NUCLEOTIDE SEQUENCE</scope>
    <source>
        <strain evidence="1">DER-2019</strain>
    </source>
</reference>
<gene>
    <name evidence="1" type="ORF">GH810_14200</name>
</gene>
<proteinExistence type="predicted"/>
<evidence type="ECO:0000313" key="2">
    <source>
        <dbReference type="Proteomes" id="UP000616595"/>
    </source>
</evidence>
<protein>
    <submittedName>
        <fullName evidence="1">Uncharacterized protein</fullName>
    </submittedName>
</protein>